<dbReference type="InterPro" id="IPR002035">
    <property type="entry name" value="VWF_A"/>
</dbReference>
<dbReference type="Proteomes" id="UP000006296">
    <property type="component" value="Chromosome"/>
</dbReference>
<evidence type="ECO:0000259" key="1">
    <source>
        <dbReference type="PROSITE" id="PS50234"/>
    </source>
</evidence>
<dbReference type="PANTHER" id="PTHR45737">
    <property type="entry name" value="VON WILLEBRAND FACTOR A DOMAIN-CONTAINING PROTEIN 5A"/>
    <property type="match status" value="1"/>
</dbReference>
<evidence type="ECO:0000313" key="3">
    <source>
        <dbReference type="EMBL" id="AFT75477.1"/>
    </source>
</evidence>
<name>A0AB33A1A2_ALTME</name>
<dbReference type="Pfam" id="PF08487">
    <property type="entry name" value="VIT"/>
    <property type="match status" value="1"/>
</dbReference>
<dbReference type="PANTHER" id="PTHR45737:SF6">
    <property type="entry name" value="VON WILLEBRAND FACTOR A DOMAIN-CONTAINING PROTEIN 5A"/>
    <property type="match status" value="1"/>
</dbReference>
<gene>
    <name evidence="3" type="ordered locus">AMEC673_13965</name>
</gene>
<accession>A0AB33A1A2</accession>
<feature type="domain" description="VWFA" evidence="1">
    <location>
        <begin position="263"/>
        <end position="433"/>
    </location>
</feature>
<dbReference type="PROSITE" id="PS50234">
    <property type="entry name" value="VWFA"/>
    <property type="match status" value="1"/>
</dbReference>
<feature type="domain" description="VIT" evidence="2">
    <location>
        <begin position="1"/>
        <end position="101"/>
    </location>
</feature>
<proteinExistence type="predicted"/>
<dbReference type="SUPFAM" id="SSF53300">
    <property type="entry name" value="vWA-like"/>
    <property type="match status" value="1"/>
</dbReference>
<reference evidence="4" key="1">
    <citation type="journal article" date="2012" name="Sci. Rep.">
        <title>Genomes of surface isolates of Alteromonas macleodii: the life of a widespread marine opportunistic copiotroph.</title>
        <authorList>
            <person name="Lopez-Perez M."/>
            <person name="Gonzaga A."/>
            <person name="Martin-Cuadrado A.B."/>
            <person name="Onyshchenko O."/>
            <person name="Ghavidel A."/>
            <person name="Ghai R."/>
            <person name="Rodriguez-Valera F."/>
        </authorList>
    </citation>
    <scope>NUCLEOTIDE SEQUENCE [LARGE SCALE GENOMIC DNA]</scope>
    <source>
        <strain evidence="4">English Channel 673</strain>
    </source>
</reference>
<dbReference type="Pfam" id="PF13768">
    <property type="entry name" value="VWA_3"/>
    <property type="match status" value="1"/>
</dbReference>
<dbReference type="InterPro" id="IPR036465">
    <property type="entry name" value="vWFA_dom_sf"/>
</dbReference>
<dbReference type="AlphaFoldDB" id="A0AB33A1A2"/>
<evidence type="ECO:0000259" key="2">
    <source>
        <dbReference type="PROSITE" id="PS51468"/>
    </source>
</evidence>
<protein>
    <submittedName>
        <fullName evidence="3">Inter-alpha-trypsin inhibitor domain-containing protein</fullName>
    </submittedName>
</protein>
<dbReference type="SMART" id="SM00327">
    <property type="entry name" value="VWA"/>
    <property type="match status" value="1"/>
</dbReference>
<evidence type="ECO:0000313" key="4">
    <source>
        <dbReference type="Proteomes" id="UP000006296"/>
    </source>
</evidence>
<organism evidence="3 4">
    <name type="scientific">Alteromonas macleodii (strain English Channel 673)</name>
    <dbReference type="NCBI Taxonomy" id="1004788"/>
    <lineage>
        <taxon>Bacteria</taxon>
        <taxon>Pseudomonadati</taxon>
        <taxon>Pseudomonadota</taxon>
        <taxon>Gammaproteobacteria</taxon>
        <taxon>Alteromonadales</taxon>
        <taxon>Alteromonadaceae</taxon>
        <taxon>Alteromonas/Salinimonas group</taxon>
        <taxon>Alteromonas</taxon>
    </lineage>
</organism>
<dbReference type="SMART" id="SM00609">
    <property type="entry name" value="VIT"/>
    <property type="match status" value="1"/>
</dbReference>
<dbReference type="InterPro" id="IPR013694">
    <property type="entry name" value="VIT"/>
</dbReference>
<dbReference type="Gene3D" id="3.40.50.410">
    <property type="entry name" value="von Willebrand factor, type A domain"/>
    <property type="match status" value="1"/>
</dbReference>
<dbReference type="EMBL" id="CP003844">
    <property type="protein sequence ID" value="AFT75477.1"/>
    <property type="molecule type" value="Genomic_DNA"/>
</dbReference>
<dbReference type="InterPro" id="IPR022440">
    <property type="entry name" value="CHP03788"/>
</dbReference>
<dbReference type="NCBIfam" id="TIGR03788">
    <property type="entry name" value="marine_srt_targ"/>
    <property type="match status" value="1"/>
</dbReference>
<dbReference type="KEGG" id="amg:AMEC673_13965"/>
<sequence length="648" mass="71548">MIAHVTYSQKFTNTSNEWKHAVYTFPLNENAAINSMEMRIGDRIIRGQIKPKAEAKEAFEAAKKAGKKASLTEQQRPNLFTQQVANIAPGEEIMVTLQYVQQVDYRDGKFTFHLPTTLTPRYSPGIPLNQFNENIEAEISGTGWGEPTDQVPDARAITPYMREGNEGPQLTFNATLNTGLTLNSVTSRNHRVNWSESTGNYLVTFNQSNIKMDRDIWLEWQPSPSSAPQAAIFTESKGQHDYALVMLMPPQVKSQDLQDFDRDITFVIDTSGSMGGRPIVDAKESLQLAIDRLSEKDRFNVVAFNNDTTRLFETSVEGTTRNKQYARDFVKHLNAGGGTEMAPALSAALKRTTTKDFIKQVVFITDGAVGNEAALFSQIKNELGDARLFTVGIGSAPNSYFMTRAAQFGRGSYVFVSNTADIKQQMDSLLYKLESPVLSDLSLTLPAGYAQLAEIYPSKIPDLYAGVPLLLNVKLPHNAGTSGKITLQGALVDKQGTTREWTRSVAIAPTSTGSTQHLGVATAWARKKVAALMDEKALGRNVDEVKQDILAVALPHKLITEFTSFVAIEEKIANTQRIPSSTENVRNLMPQGTQFRQISYPQTAAGVSEHVVLGMIAILLLSLFHSIAFLRNKGDEVSTLNSFLYFLT</sequence>
<dbReference type="PROSITE" id="PS51468">
    <property type="entry name" value="VIT"/>
    <property type="match status" value="1"/>
</dbReference>